<evidence type="ECO:0000313" key="2">
    <source>
        <dbReference type="EMBL" id="SYX83593.1"/>
    </source>
</evidence>
<dbReference type="Gene3D" id="2.60.40.1170">
    <property type="entry name" value="Mu homology domain, subdomain B"/>
    <property type="match status" value="2"/>
</dbReference>
<dbReference type="PANTHER" id="PTHR34819:SF3">
    <property type="entry name" value="CELL SURFACE PROTEIN"/>
    <property type="match status" value="1"/>
</dbReference>
<feature type="domain" description="DUF11" evidence="1">
    <location>
        <begin position="836"/>
        <end position="938"/>
    </location>
</feature>
<feature type="domain" description="DUF11" evidence="1">
    <location>
        <begin position="719"/>
        <end position="826"/>
    </location>
</feature>
<dbReference type="InterPro" id="IPR001434">
    <property type="entry name" value="OmcB-like_DUF11"/>
</dbReference>
<dbReference type="RefSeq" id="WP_138185657.1">
    <property type="nucleotide sequence ID" value="NZ_LS992241.1"/>
</dbReference>
<reference evidence="3" key="1">
    <citation type="submission" date="2018-08" db="EMBL/GenBank/DDBJ databases">
        <authorList>
            <person name="Chevrot R."/>
        </authorList>
    </citation>
    <scope>NUCLEOTIDE SEQUENCE [LARGE SCALE GENOMIC DNA]</scope>
</reference>
<protein>
    <submittedName>
        <fullName evidence="2">Conserved repeat domain-containing protein</fullName>
    </submittedName>
</protein>
<dbReference type="PANTHER" id="PTHR34819">
    <property type="entry name" value="LARGE CYSTEINE-RICH PERIPLASMIC PROTEIN OMCB"/>
    <property type="match status" value="1"/>
</dbReference>
<gene>
    <name evidence="2" type="ORF">PBLR_12015</name>
</gene>
<dbReference type="AlphaFoldDB" id="A0A383R9Y5"/>
<evidence type="ECO:0000313" key="3">
    <source>
        <dbReference type="Proteomes" id="UP000304148"/>
    </source>
</evidence>
<feature type="domain" description="DUF11" evidence="1">
    <location>
        <begin position="360"/>
        <end position="459"/>
    </location>
</feature>
<dbReference type="InterPro" id="IPR051172">
    <property type="entry name" value="Chlamydia_OmcB"/>
</dbReference>
<dbReference type="Proteomes" id="UP000304148">
    <property type="component" value="Chromosome"/>
</dbReference>
<dbReference type="Pfam" id="PF01345">
    <property type="entry name" value="DUF11"/>
    <property type="match status" value="5"/>
</dbReference>
<proteinExistence type="predicted"/>
<accession>A0A383R9Y5</accession>
<evidence type="ECO:0000259" key="1">
    <source>
        <dbReference type="Pfam" id="PF01345"/>
    </source>
</evidence>
<dbReference type="Gene3D" id="2.60.40.10">
    <property type="entry name" value="Immunoglobulins"/>
    <property type="match status" value="1"/>
</dbReference>
<dbReference type="NCBIfam" id="TIGR01451">
    <property type="entry name" value="B_ant_repeat"/>
    <property type="match status" value="5"/>
</dbReference>
<organism evidence="2 3">
    <name type="scientific">Paenibacillus alvei</name>
    <name type="common">Bacillus alvei</name>
    <dbReference type="NCBI Taxonomy" id="44250"/>
    <lineage>
        <taxon>Bacteria</taxon>
        <taxon>Bacillati</taxon>
        <taxon>Bacillota</taxon>
        <taxon>Bacilli</taxon>
        <taxon>Bacillales</taxon>
        <taxon>Paenibacillaceae</taxon>
        <taxon>Paenibacillus</taxon>
    </lineage>
</organism>
<dbReference type="InterPro" id="IPR047589">
    <property type="entry name" value="DUF11_rpt"/>
</dbReference>
<feature type="domain" description="DUF11" evidence="1">
    <location>
        <begin position="599"/>
        <end position="702"/>
    </location>
</feature>
<feature type="domain" description="DUF11" evidence="1">
    <location>
        <begin position="481"/>
        <end position="583"/>
    </location>
</feature>
<sequence length="1144" mass="118942">MPFILRFSTITRGAITFTGNSLGISRASRFSPACTPGTADAIGSFIINNPNVMCGTVPPSPATGGGTTNMYMINFSTNSLVLPPGSTVVYAELVWGGTYLINTPGGEDLSARLNDPVRFSTPAGLFNIQPETFFNYAVNIQGDLGYVRSANVTALVAGGGAGTYGAGKIVGTLVPDPNTTSFAGWTLGVVYVNPALPFRSMNLYVGNVPIQAISPPVNEMIGNFQTPSFGPINGRLLVSAQEGDASITGDFVRFGPNLASLTTIPQPAGFTNNFFQSLIYDDNGNINPTATFGDRNPIPGQPGTNIIEGNRQGWDISNVSISNSLVNGQTSAALQFGTNGDGYTVNLLAIQIDNIPPTLLVEKNSFPDTVTVGEEIVYTIVVSNDGDSPLVNTILTDPLPPGVTFQSVQTTQGTASFAAGTVTVNIGTIPVGQNVTVNITVIATMAGLISNTASAQANQTGIISSSTINTVNPLPPPILEIEKLDFPSIVAVNSELVFVIFVSNIGGSTATNVVMNDPLPAGTTFVSAESDQGTISFDGTTITNDIGSLAPGETVVIFIVVIPTVTGTVLNTATTFSDETSPQSSTTETLVIEEPILELIISKFAGPDPATVGEELIYTIVVSNETTELLTGVEVVDVLPPGLVFVSAETTQGTVTEAAGTVTALIGALAPGQSEIITIAVIPTAPGIVTNTATATSDQTPPVSSTIETTVNALPSAFLTIEKLAEPDLVTLSNEVTFQVTVCNMGETVATNVVAVDTLPIGVEVTGIQVSEGTFAQAGQTITASFGAIAPGSCANLTIEAIVTTVGTLTNTAVVTADNVEDSETATADVTVLQPLAISKQASSNPVLVGSLLQYTISVANLGELPLTNVIVRDVIPPTVEFVSVQSEGGTCSVSGQTVTCLLGTLEGQQEQTIIITVIPLLEGVVTNTATAQADNTPPVTATITTLVVRPLECISVSKLFDWVVTRSDFIVEESIPENCRAFVEQAIAGGRQVLVSCNAVPATGECSITVVKRLPLPIIGSQAAIVLTTCSAEVTITLTDSGTGETCTFTLLVKNNEKVSLCLPLPLDESNITSQIFDIHCAARITESLTIELQLDWCLELIVKFTIPLMVEATFCQPRALIPIPESCSISLPLQCPTIFPFV</sequence>
<name>A0A383R9Y5_PAEAL</name>
<dbReference type="InterPro" id="IPR013783">
    <property type="entry name" value="Ig-like_fold"/>
</dbReference>
<dbReference type="EMBL" id="LS992241">
    <property type="protein sequence ID" value="SYX83593.1"/>
    <property type="molecule type" value="Genomic_DNA"/>
</dbReference>